<dbReference type="InterPro" id="IPR036390">
    <property type="entry name" value="WH_DNA-bd_sf"/>
</dbReference>
<dbReference type="SUPFAM" id="SSF46785">
    <property type="entry name" value="Winged helix' DNA-binding domain"/>
    <property type="match status" value="1"/>
</dbReference>
<feature type="domain" description="Transcription regulator PadR C-terminal" evidence="3">
    <location>
        <begin position="93"/>
        <end position="166"/>
    </location>
</feature>
<gene>
    <name evidence="4" type="ORF">KIMC2_08450</name>
</gene>
<dbReference type="Proteomes" id="UP001321804">
    <property type="component" value="Chromosome"/>
</dbReference>
<evidence type="ECO:0000313" key="5">
    <source>
        <dbReference type="Proteomes" id="UP001321804"/>
    </source>
</evidence>
<evidence type="ECO:0000259" key="3">
    <source>
        <dbReference type="Pfam" id="PF10400"/>
    </source>
</evidence>
<dbReference type="RefSeq" id="WP_317698187.1">
    <property type="nucleotide sequence ID" value="NZ_AP026801.1"/>
</dbReference>
<proteinExistence type="predicted"/>
<dbReference type="InterPro" id="IPR018309">
    <property type="entry name" value="Tscrpt_reg_PadR_C"/>
</dbReference>
<dbReference type="AlphaFoldDB" id="A0AAU9DRJ4"/>
<sequence>MKGKDIILGLLNSKGGLTGYQINDILHSQLRHFYDGGFGMIYPTLKNLEKDGLIYKDRIEQEDKPSKNVFFITESGKEEFKQSVNKKTEPDIIKSDFLMKLYFGEFLEPGKAIEFLKEELHRKKADLSDLKDNLSNWDANGMSDDQRFSAKYGIEYYKAVIKVIEEHLKNKMDGD</sequence>
<reference evidence="4 5" key="1">
    <citation type="journal article" date="2023" name="Microbiol. Spectr.">
        <title>Symbiosis of Carpenter Bees with Uncharacterized Lactic Acid Bacteria Showing NAD Auxotrophy.</title>
        <authorList>
            <person name="Kawasaki S."/>
            <person name="Ozawa K."/>
            <person name="Mori T."/>
            <person name="Yamamoto A."/>
            <person name="Ito M."/>
            <person name="Ohkuma M."/>
            <person name="Sakamoto M."/>
            <person name="Matsutani M."/>
        </authorList>
    </citation>
    <scope>NUCLEOTIDE SEQUENCE [LARGE SCALE GENOMIC DNA]</scope>
    <source>
        <strain evidence="4 5">KimC2</strain>
    </source>
</reference>
<dbReference type="Gene3D" id="1.10.10.10">
    <property type="entry name" value="Winged helix-like DNA-binding domain superfamily/Winged helix DNA-binding domain"/>
    <property type="match status" value="1"/>
</dbReference>
<dbReference type="KEGG" id="xak:KIMC2_08450"/>
<dbReference type="PANTHER" id="PTHR43252">
    <property type="entry name" value="TRANSCRIPTIONAL REGULATOR YQJI"/>
    <property type="match status" value="1"/>
</dbReference>
<keyword evidence="1" id="KW-0175">Coiled coil</keyword>
<feature type="domain" description="Transcription regulator PadR N-terminal" evidence="2">
    <location>
        <begin position="7"/>
        <end position="81"/>
    </location>
</feature>
<evidence type="ECO:0000256" key="1">
    <source>
        <dbReference type="SAM" id="Coils"/>
    </source>
</evidence>
<dbReference type="Pfam" id="PF10400">
    <property type="entry name" value="Vir_act_alpha_C"/>
    <property type="match status" value="1"/>
</dbReference>
<dbReference type="InterPro" id="IPR005149">
    <property type="entry name" value="Tscrpt_reg_PadR_N"/>
</dbReference>
<accession>A0AAU9DRJ4</accession>
<feature type="coiled-coil region" evidence="1">
    <location>
        <begin position="113"/>
        <end position="140"/>
    </location>
</feature>
<dbReference type="EMBL" id="AP026801">
    <property type="protein sequence ID" value="BDR56283.1"/>
    <property type="molecule type" value="Genomic_DNA"/>
</dbReference>
<dbReference type="Gene3D" id="6.10.140.1570">
    <property type="match status" value="1"/>
</dbReference>
<organism evidence="4 5">
    <name type="scientific">Xylocopilactobacillus apis</name>
    <dbReference type="NCBI Taxonomy" id="2932183"/>
    <lineage>
        <taxon>Bacteria</taxon>
        <taxon>Bacillati</taxon>
        <taxon>Bacillota</taxon>
        <taxon>Bacilli</taxon>
        <taxon>Lactobacillales</taxon>
        <taxon>Lactobacillaceae</taxon>
        <taxon>Xylocopilactobacillus</taxon>
    </lineage>
</organism>
<evidence type="ECO:0000259" key="2">
    <source>
        <dbReference type="Pfam" id="PF03551"/>
    </source>
</evidence>
<evidence type="ECO:0000313" key="4">
    <source>
        <dbReference type="EMBL" id="BDR56283.1"/>
    </source>
</evidence>
<dbReference type="Pfam" id="PF03551">
    <property type="entry name" value="PadR"/>
    <property type="match status" value="1"/>
</dbReference>
<keyword evidence="5" id="KW-1185">Reference proteome</keyword>
<dbReference type="InterPro" id="IPR036388">
    <property type="entry name" value="WH-like_DNA-bd_sf"/>
</dbReference>
<dbReference type="PANTHER" id="PTHR43252:SF6">
    <property type="entry name" value="NEGATIVE TRANSCRIPTION REGULATOR PADR"/>
    <property type="match status" value="1"/>
</dbReference>
<name>A0AAU9DRJ4_9LACO</name>
<protein>
    <submittedName>
        <fullName evidence="4">PadR family transcriptional regulator</fullName>
    </submittedName>
</protein>